<keyword evidence="4" id="KW-1185">Reference proteome</keyword>
<protein>
    <recommendedName>
        <fullName evidence="5">AsmA-like C-terminal region</fullName>
    </recommendedName>
</protein>
<dbReference type="EMBL" id="FNAI01000016">
    <property type="protein sequence ID" value="SDF33810.1"/>
    <property type="molecule type" value="Genomic_DNA"/>
</dbReference>
<reference evidence="3 4" key="1">
    <citation type="submission" date="2016-10" db="EMBL/GenBank/DDBJ databases">
        <authorList>
            <person name="de Groot N.N."/>
        </authorList>
    </citation>
    <scope>NUCLEOTIDE SEQUENCE [LARGE SCALE GENOMIC DNA]</scope>
    <source>
        <strain evidence="3 4">47C3B</strain>
    </source>
</reference>
<dbReference type="Proteomes" id="UP000199072">
    <property type="component" value="Unassembled WGS sequence"/>
</dbReference>
<evidence type="ECO:0000313" key="3">
    <source>
        <dbReference type="EMBL" id="SDF33810.1"/>
    </source>
</evidence>
<evidence type="ECO:0000256" key="2">
    <source>
        <dbReference type="SAM" id="Phobius"/>
    </source>
</evidence>
<organism evidence="3 4">
    <name type="scientific">Mucilaginibacter pineti</name>
    <dbReference type="NCBI Taxonomy" id="1391627"/>
    <lineage>
        <taxon>Bacteria</taxon>
        <taxon>Pseudomonadati</taxon>
        <taxon>Bacteroidota</taxon>
        <taxon>Sphingobacteriia</taxon>
        <taxon>Sphingobacteriales</taxon>
        <taxon>Sphingobacteriaceae</taxon>
        <taxon>Mucilaginibacter</taxon>
    </lineage>
</organism>
<proteinExistence type="predicted"/>
<dbReference type="AlphaFoldDB" id="A0A1G7K9T5"/>
<feature type="compositionally biased region" description="Basic residues" evidence="1">
    <location>
        <begin position="584"/>
        <end position="600"/>
    </location>
</feature>
<keyword evidence="2" id="KW-1133">Transmembrane helix</keyword>
<feature type="region of interest" description="Disordered" evidence="1">
    <location>
        <begin position="562"/>
        <end position="600"/>
    </location>
</feature>
<dbReference type="STRING" id="1391627.SAMN05216464_11643"/>
<evidence type="ECO:0008006" key="5">
    <source>
        <dbReference type="Google" id="ProtNLM"/>
    </source>
</evidence>
<accession>A0A1G7K9T5</accession>
<dbReference type="OrthoDB" id="814802at2"/>
<gene>
    <name evidence="3" type="ORF">SAMN05216464_11643</name>
</gene>
<keyword evidence="2" id="KW-0812">Transmembrane</keyword>
<dbReference type="RefSeq" id="WP_091154634.1">
    <property type="nucleotide sequence ID" value="NZ_FNAI01000016.1"/>
</dbReference>
<sequence>MQLKFLKHKWQKVVFKFVLIPVVVILLLAIVVNRYWSPILANKVRDVVLTSTDSLYKADFTDAELHVLQGKIVIYNLSLIPDTAVYNRKKKQHLAPNNLLELHVKRLSLLHVHPFSLYFNHKLNIGQVVLNQPQLNITYQRNHTKDTVVKDHRTAWQKISKSLQSVHIGQILLNDVKFKYEVYTGHKVVVSELKEMNLTASDLLIDSATQTDKSRLLYCKDIVTELNNYSGKTTNGLYSYKIKYLKLSTRTSHLDIEGLHLEPATTNIFFNKSHSDRFGIGIDSLQLNNFDFLSYHKYRTITASSLILNGGDINIFTNPNKIKNPSLDKVNSFPNMMVRKIDADIKIDTVRLHRVNIAYSEFNNKSNKTGSISFNNTSGHIYNITTNKEAIAKNNITAVKLTTYFMNRGRLDVGFNFNLTDENAAFSYKGSLGAMNMGVLNQATMPLAMVKITSGTVKQFNFDIQANSKVFKGKVTLLYNDLKVAILKADTANDRFKRQSLISIFANLFVIKHNNPDKDNEAPRSANVVYVRPKDSPFFKTMWKTLLDGIMPCVGLDAKTQKATAQKMAEHRKNKQNRLDKKAERKKRNAEKERKKKGKK</sequence>
<evidence type="ECO:0000313" key="4">
    <source>
        <dbReference type="Proteomes" id="UP000199072"/>
    </source>
</evidence>
<evidence type="ECO:0000256" key="1">
    <source>
        <dbReference type="SAM" id="MobiDB-lite"/>
    </source>
</evidence>
<keyword evidence="2" id="KW-0472">Membrane</keyword>
<name>A0A1G7K9T5_9SPHI</name>
<feature type="transmembrane region" description="Helical" evidence="2">
    <location>
        <begin position="13"/>
        <end position="36"/>
    </location>
</feature>